<evidence type="ECO:0000256" key="3">
    <source>
        <dbReference type="ARBA" id="ARBA00012438"/>
    </source>
</evidence>
<keyword evidence="17" id="KW-1185">Reference proteome</keyword>
<dbReference type="InterPro" id="IPR036097">
    <property type="entry name" value="HisK_dim/P_sf"/>
</dbReference>
<dbReference type="Pfam" id="PF00672">
    <property type="entry name" value="HAMP"/>
    <property type="match status" value="1"/>
</dbReference>
<dbReference type="InterPro" id="IPR029151">
    <property type="entry name" value="Sensor-like_sf"/>
</dbReference>
<dbReference type="PANTHER" id="PTHR42878:SF7">
    <property type="entry name" value="SENSOR HISTIDINE KINASE GLRK"/>
    <property type="match status" value="1"/>
</dbReference>
<keyword evidence="10 16" id="KW-0067">ATP-binding</keyword>
<dbReference type="SUPFAM" id="SSF103190">
    <property type="entry name" value="Sensory domain-like"/>
    <property type="match status" value="1"/>
</dbReference>
<comment type="caution">
    <text evidence="16">The sequence shown here is derived from an EMBL/GenBank/DDBJ whole genome shotgun (WGS) entry which is preliminary data.</text>
</comment>
<evidence type="ECO:0000256" key="11">
    <source>
        <dbReference type="ARBA" id="ARBA00022989"/>
    </source>
</evidence>
<keyword evidence="5" id="KW-0597">Phosphoprotein</keyword>
<dbReference type="SMART" id="SM00387">
    <property type="entry name" value="HATPase_c"/>
    <property type="match status" value="1"/>
</dbReference>
<evidence type="ECO:0000256" key="10">
    <source>
        <dbReference type="ARBA" id="ARBA00022840"/>
    </source>
</evidence>
<keyword evidence="12" id="KW-0902">Two-component regulatory system</keyword>
<dbReference type="SMART" id="SM00388">
    <property type="entry name" value="HisKA"/>
    <property type="match status" value="1"/>
</dbReference>
<dbReference type="PRINTS" id="PR00344">
    <property type="entry name" value="BCTRLSENSOR"/>
</dbReference>
<evidence type="ECO:0000256" key="4">
    <source>
        <dbReference type="ARBA" id="ARBA00022475"/>
    </source>
</evidence>
<dbReference type="GO" id="GO:0005524">
    <property type="term" value="F:ATP binding"/>
    <property type="evidence" value="ECO:0007669"/>
    <property type="project" value="UniProtKB-KW"/>
</dbReference>
<evidence type="ECO:0000259" key="15">
    <source>
        <dbReference type="PROSITE" id="PS50885"/>
    </source>
</evidence>
<evidence type="ECO:0000256" key="5">
    <source>
        <dbReference type="ARBA" id="ARBA00022553"/>
    </source>
</evidence>
<evidence type="ECO:0000313" key="17">
    <source>
        <dbReference type="Proteomes" id="UP001281656"/>
    </source>
</evidence>
<feature type="domain" description="HAMP" evidence="15">
    <location>
        <begin position="190"/>
        <end position="242"/>
    </location>
</feature>
<keyword evidence="13" id="KW-0472">Membrane</keyword>
<keyword evidence="4" id="KW-1003">Cell membrane</keyword>
<dbReference type="Pfam" id="PF02518">
    <property type="entry name" value="HATPase_c"/>
    <property type="match status" value="1"/>
</dbReference>
<evidence type="ECO:0000259" key="14">
    <source>
        <dbReference type="PROSITE" id="PS50109"/>
    </source>
</evidence>
<evidence type="ECO:0000256" key="1">
    <source>
        <dbReference type="ARBA" id="ARBA00000085"/>
    </source>
</evidence>
<dbReference type="EMBL" id="JARUJP010000015">
    <property type="protein sequence ID" value="MDW8802049.1"/>
    <property type="molecule type" value="Genomic_DNA"/>
</dbReference>
<dbReference type="InterPro" id="IPR050351">
    <property type="entry name" value="BphY/WalK/GraS-like"/>
</dbReference>
<dbReference type="Pfam" id="PF00512">
    <property type="entry name" value="HisKA"/>
    <property type="match status" value="1"/>
</dbReference>
<feature type="domain" description="Histidine kinase" evidence="14">
    <location>
        <begin position="264"/>
        <end position="482"/>
    </location>
</feature>
<evidence type="ECO:0000313" key="16">
    <source>
        <dbReference type="EMBL" id="MDW8802049.1"/>
    </source>
</evidence>
<evidence type="ECO:0000256" key="2">
    <source>
        <dbReference type="ARBA" id="ARBA00004651"/>
    </source>
</evidence>
<organism evidence="16 17">
    <name type="scientific">Clostridium tanneri</name>
    <dbReference type="NCBI Taxonomy" id="3037988"/>
    <lineage>
        <taxon>Bacteria</taxon>
        <taxon>Bacillati</taxon>
        <taxon>Bacillota</taxon>
        <taxon>Clostridia</taxon>
        <taxon>Eubacteriales</taxon>
        <taxon>Clostridiaceae</taxon>
        <taxon>Clostridium</taxon>
    </lineage>
</organism>
<dbReference type="InterPro" id="IPR003660">
    <property type="entry name" value="HAMP_dom"/>
</dbReference>
<dbReference type="InterPro" id="IPR005467">
    <property type="entry name" value="His_kinase_dom"/>
</dbReference>
<feature type="transmembrane region" description="Helical" evidence="13">
    <location>
        <begin position="12"/>
        <end position="32"/>
    </location>
</feature>
<keyword evidence="7 13" id="KW-0812">Transmembrane</keyword>
<comment type="catalytic activity">
    <reaction evidence="1">
        <text>ATP + protein L-histidine = ADP + protein N-phospho-L-histidine.</text>
        <dbReference type="EC" id="2.7.13.3"/>
    </reaction>
</comment>
<dbReference type="InterPro" id="IPR003594">
    <property type="entry name" value="HATPase_dom"/>
</dbReference>
<evidence type="ECO:0000256" key="7">
    <source>
        <dbReference type="ARBA" id="ARBA00022692"/>
    </source>
</evidence>
<dbReference type="InterPro" id="IPR003661">
    <property type="entry name" value="HisK_dim/P_dom"/>
</dbReference>
<accession>A0ABU4JVU5</accession>
<sequence length="484" mass="54590">MKRNLFSKLFLTYLLLILLAIGIVSSLFYVFFNNYYYGIREQQLLTQGKEISKVVSTNIKNKDFAQIDETIKVYNKINVSRMWIVNKEGNIISGPSKIDNPDNECPESEEIRRALNGEIVINRGNIRYSADPVLSVALPIYVEGNIGGAVFVCNPLSDINNSISQALKIVILAGVIAVIVLASVSFFISRNITKPIKEITEISLEMAKGNFTQRVKFTSNDEIGKLAETFNYMTVKLDKTLRDLEQEKDKMIEMERMQREFVANASHELRTPLTSVRGYIEAILDGVINKKEQEKKYLRIVLKETLRLHKLVNSLLDLSRMEAGHVKINKRQLSINEVIEKAVNRLKPLAEENDLSLELEKSADLPKVIGDEDLIEQVIINYVTNAVRFTPKSGRILVKSDISDGKVNVHVIDTGIGISPEELPNVWKRFYKINDARPLSKEGSGLGLSLVKELMELLGGRAWAESFPGKGSIFSFSLPVKERQ</sequence>
<dbReference type="Proteomes" id="UP001281656">
    <property type="component" value="Unassembled WGS sequence"/>
</dbReference>
<reference evidence="16 17" key="1">
    <citation type="submission" date="2023-04" db="EMBL/GenBank/DDBJ databases">
        <title>Clostridium tannerae sp. nov., isolated from the fecal material of an alpaca.</title>
        <authorList>
            <person name="Miller S."/>
            <person name="Hendry M."/>
            <person name="King J."/>
            <person name="Sankaranarayanan K."/>
            <person name="Lawson P.A."/>
        </authorList>
    </citation>
    <scope>NUCLEOTIDE SEQUENCE [LARGE SCALE GENOMIC DNA]</scope>
    <source>
        <strain evidence="16 17">A1-XYC3</strain>
    </source>
</reference>
<dbReference type="PROSITE" id="PS50885">
    <property type="entry name" value="HAMP"/>
    <property type="match status" value="1"/>
</dbReference>
<feature type="transmembrane region" description="Helical" evidence="13">
    <location>
        <begin position="169"/>
        <end position="188"/>
    </location>
</feature>
<dbReference type="Gene3D" id="1.10.287.130">
    <property type="match status" value="1"/>
</dbReference>
<dbReference type="SUPFAM" id="SSF47384">
    <property type="entry name" value="Homodimeric domain of signal transducing histidine kinase"/>
    <property type="match status" value="1"/>
</dbReference>
<dbReference type="InterPro" id="IPR004358">
    <property type="entry name" value="Sig_transdc_His_kin-like_C"/>
</dbReference>
<proteinExistence type="predicted"/>
<name>A0ABU4JVU5_9CLOT</name>
<keyword evidence="8" id="KW-0547">Nucleotide-binding</keyword>
<dbReference type="SMART" id="SM00304">
    <property type="entry name" value="HAMP"/>
    <property type="match status" value="1"/>
</dbReference>
<dbReference type="InterPro" id="IPR036890">
    <property type="entry name" value="HATPase_C_sf"/>
</dbReference>
<dbReference type="CDD" id="cd00082">
    <property type="entry name" value="HisKA"/>
    <property type="match status" value="1"/>
</dbReference>
<dbReference type="SUPFAM" id="SSF158472">
    <property type="entry name" value="HAMP domain-like"/>
    <property type="match status" value="1"/>
</dbReference>
<dbReference type="PROSITE" id="PS50109">
    <property type="entry name" value="HIS_KIN"/>
    <property type="match status" value="1"/>
</dbReference>
<gene>
    <name evidence="16" type="ORF">P8V03_12900</name>
</gene>
<evidence type="ECO:0000256" key="6">
    <source>
        <dbReference type="ARBA" id="ARBA00022679"/>
    </source>
</evidence>
<evidence type="ECO:0000256" key="12">
    <source>
        <dbReference type="ARBA" id="ARBA00023012"/>
    </source>
</evidence>
<dbReference type="Gene3D" id="3.30.565.10">
    <property type="entry name" value="Histidine kinase-like ATPase, C-terminal domain"/>
    <property type="match status" value="1"/>
</dbReference>
<dbReference type="CDD" id="cd06225">
    <property type="entry name" value="HAMP"/>
    <property type="match status" value="1"/>
</dbReference>
<dbReference type="RefSeq" id="WP_318798406.1">
    <property type="nucleotide sequence ID" value="NZ_JARUJP010000015.1"/>
</dbReference>
<keyword evidence="6" id="KW-0808">Transferase</keyword>
<dbReference type="Gene3D" id="6.10.340.10">
    <property type="match status" value="1"/>
</dbReference>
<dbReference type="EC" id="2.7.13.3" evidence="3"/>
<evidence type="ECO:0000256" key="8">
    <source>
        <dbReference type="ARBA" id="ARBA00022741"/>
    </source>
</evidence>
<evidence type="ECO:0000256" key="9">
    <source>
        <dbReference type="ARBA" id="ARBA00022777"/>
    </source>
</evidence>
<keyword evidence="9" id="KW-0418">Kinase</keyword>
<comment type="subcellular location">
    <subcellularLocation>
        <location evidence="2">Cell membrane</location>
        <topology evidence="2">Multi-pass membrane protein</topology>
    </subcellularLocation>
</comment>
<keyword evidence="11 13" id="KW-1133">Transmembrane helix</keyword>
<protein>
    <recommendedName>
        <fullName evidence="3">histidine kinase</fullName>
        <ecNumber evidence="3">2.7.13.3</ecNumber>
    </recommendedName>
</protein>
<dbReference type="PANTHER" id="PTHR42878">
    <property type="entry name" value="TWO-COMPONENT HISTIDINE KINASE"/>
    <property type="match status" value="1"/>
</dbReference>
<dbReference type="SUPFAM" id="SSF55874">
    <property type="entry name" value="ATPase domain of HSP90 chaperone/DNA topoisomerase II/histidine kinase"/>
    <property type="match status" value="1"/>
</dbReference>
<evidence type="ECO:0000256" key="13">
    <source>
        <dbReference type="SAM" id="Phobius"/>
    </source>
</evidence>